<evidence type="ECO:0000313" key="2">
    <source>
        <dbReference type="EMBL" id="QJY45899.1"/>
    </source>
</evidence>
<dbReference type="Proteomes" id="UP000505377">
    <property type="component" value="Chromosome"/>
</dbReference>
<dbReference type="KEGG" id="pbro:HOP40_08880"/>
<dbReference type="RefSeq" id="WP_172156548.1">
    <property type="nucleotide sequence ID" value="NZ_CP053564.1"/>
</dbReference>
<keyword evidence="1" id="KW-0812">Transmembrane</keyword>
<dbReference type="AlphaFoldDB" id="A0A6M6JHP5"/>
<evidence type="ECO:0000313" key="3">
    <source>
        <dbReference type="Proteomes" id="UP000505377"/>
    </source>
</evidence>
<reference evidence="2 3" key="1">
    <citation type="submission" date="2020-05" db="EMBL/GenBank/DDBJ databases">
        <authorList>
            <person name="Mo P."/>
        </authorList>
    </citation>
    <scope>NUCLEOTIDE SEQUENCE [LARGE SCALE GENOMIC DNA]</scope>
    <source>
        <strain evidence="2 3">Gen01</strain>
    </source>
</reference>
<keyword evidence="1" id="KW-0472">Membrane</keyword>
<keyword evidence="1" id="KW-1133">Transmembrane helix</keyword>
<evidence type="ECO:0000256" key="1">
    <source>
        <dbReference type="SAM" id="Phobius"/>
    </source>
</evidence>
<proteinExistence type="predicted"/>
<feature type="transmembrane region" description="Helical" evidence="1">
    <location>
        <begin position="54"/>
        <end position="71"/>
    </location>
</feature>
<gene>
    <name evidence="2" type="ORF">HOP40_08880</name>
</gene>
<sequence>MTTIDLPRSGRLAVVALVWTAATLFGLAVAATTRIGPTVLELSYNHGVHLGDVLAFAGAYSFAAILTALVLDGPRHQEHGHQNRLGHQKRK</sequence>
<dbReference type="EMBL" id="CP053564">
    <property type="protein sequence ID" value="QJY45899.1"/>
    <property type="molecule type" value="Genomic_DNA"/>
</dbReference>
<keyword evidence="3" id="KW-1185">Reference proteome</keyword>
<protein>
    <submittedName>
        <fullName evidence="2">Uncharacterized protein</fullName>
    </submittedName>
</protein>
<accession>A0A6M6JHP5</accession>
<organism evidence="2 3">
    <name type="scientific">Pseudonocardia broussonetiae</name>
    <dbReference type="NCBI Taxonomy" id="2736640"/>
    <lineage>
        <taxon>Bacteria</taxon>
        <taxon>Bacillati</taxon>
        <taxon>Actinomycetota</taxon>
        <taxon>Actinomycetes</taxon>
        <taxon>Pseudonocardiales</taxon>
        <taxon>Pseudonocardiaceae</taxon>
        <taxon>Pseudonocardia</taxon>
    </lineage>
</organism>
<name>A0A6M6JHP5_9PSEU</name>